<feature type="transmembrane region" description="Helical" evidence="1">
    <location>
        <begin position="27"/>
        <end position="49"/>
    </location>
</feature>
<dbReference type="SMART" id="SM00014">
    <property type="entry name" value="acidPPc"/>
    <property type="match status" value="1"/>
</dbReference>
<keyword evidence="1" id="KW-0472">Membrane</keyword>
<evidence type="ECO:0000256" key="1">
    <source>
        <dbReference type="SAM" id="Phobius"/>
    </source>
</evidence>
<dbReference type="Gene3D" id="1.20.144.10">
    <property type="entry name" value="Phosphatidic acid phosphatase type 2/haloperoxidase"/>
    <property type="match status" value="1"/>
</dbReference>
<keyword evidence="1" id="KW-0812">Transmembrane</keyword>
<keyword evidence="1" id="KW-1133">Transmembrane helix</keyword>
<feature type="transmembrane region" description="Helical" evidence="1">
    <location>
        <begin position="108"/>
        <end position="129"/>
    </location>
</feature>
<gene>
    <name evidence="3" type="ORF">GWK08_02075</name>
</gene>
<dbReference type="Proteomes" id="UP000468581">
    <property type="component" value="Unassembled WGS sequence"/>
</dbReference>
<dbReference type="AlphaFoldDB" id="A0A6P0UK08"/>
<dbReference type="EMBL" id="JAABOO010000001">
    <property type="protein sequence ID" value="NER12218.1"/>
    <property type="molecule type" value="Genomic_DNA"/>
</dbReference>
<name>A0A6P0UK08_9FLAO</name>
<evidence type="ECO:0000259" key="2">
    <source>
        <dbReference type="SMART" id="SM00014"/>
    </source>
</evidence>
<feature type="transmembrane region" description="Helical" evidence="1">
    <location>
        <begin position="136"/>
        <end position="156"/>
    </location>
</feature>
<protein>
    <submittedName>
        <fullName evidence="3">Phosphatase PAP2 family protein</fullName>
    </submittedName>
</protein>
<dbReference type="Pfam" id="PF01569">
    <property type="entry name" value="PAP2"/>
    <property type="match status" value="1"/>
</dbReference>
<feature type="transmembrane region" description="Helical" evidence="1">
    <location>
        <begin position="56"/>
        <end position="75"/>
    </location>
</feature>
<evidence type="ECO:0000313" key="4">
    <source>
        <dbReference type="Proteomes" id="UP000468581"/>
    </source>
</evidence>
<dbReference type="PANTHER" id="PTHR14969">
    <property type="entry name" value="SPHINGOSINE-1-PHOSPHATE PHOSPHOHYDROLASE"/>
    <property type="match status" value="1"/>
</dbReference>
<accession>A0A6P0UK08</accession>
<keyword evidence="4" id="KW-1185">Reference proteome</keyword>
<sequence length="189" mass="21949">MLEELIRYDKELFLFLNNLGTENWDGFWMFMTNKWASIPLYFVLLLICLKKTGWKATLIIVVAVALMITATDQLANAFKYGVARLRPCHDDTIFDKMRLVKSYCGGKYGYFSAHAANSFTVVTFFSLVLRPYIKWFPILLLVWGLIVSYSRIYIGVHFPLDIITGISFGLLIGWLFYVLRNYAQKKIIK</sequence>
<comment type="caution">
    <text evidence="3">The sequence shown here is derived from an EMBL/GenBank/DDBJ whole genome shotgun (WGS) entry which is preliminary data.</text>
</comment>
<dbReference type="SUPFAM" id="SSF48317">
    <property type="entry name" value="Acid phosphatase/Vanadium-dependent haloperoxidase"/>
    <property type="match status" value="1"/>
</dbReference>
<dbReference type="PANTHER" id="PTHR14969:SF13">
    <property type="entry name" value="AT30094P"/>
    <property type="match status" value="1"/>
</dbReference>
<reference evidence="3 4" key="1">
    <citation type="submission" date="2020-01" db="EMBL/GenBank/DDBJ databases">
        <title>Leptobacterium flavescens.</title>
        <authorList>
            <person name="Wang G."/>
        </authorList>
    </citation>
    <scope>NUCLEOTIDE SEQUENCE [LARGE SCALE GENOMIC DNA]</scope>
    <source>
        <strain evidence="3 4">KCTC 22160</strain>
    </source>
</reference>
<dbReference type="InterPro" id="IPR000326">
    <property type="entry name" value="PAP2/HPO"/>
</dbReference>
<dbReference type="CDD" id="cd03395">
    <property type="entry name" value="PAP2_like_4"/>
    <property type="match status" value="1"/>
</dbReference>
<dbReference type="InterPro" id="IPR036938">
    <property type="entry name" value="PAP2/HPO_sf"/>
</dbReference>
<evidence type="ECO:0000313" key="3">
    <source>
        <dbReference type="EMBL" id="NER12218.1"/>
    </source>
</evidence>
<feature type="transmembrane region" description="Helical" evidence="1">
    <location>
        <begin position="162"/>
        <end position="179"/>
    </location>
</feature>
<dbReference type="RefSeq" id="WP_163605249.1">
    <property type="nucleotide sequence ID" value="NZ_JAABOO010000001.1"/>
</dbReference>
<proteinExistence type="predicted"/>
<feature type="domain" description="Phosphatidic acid phosphatase type 2/haloperoxidase" evidence="2">
    <location>
        <begin position="60"/>
        <end position="177"/>
    </location>
</feature>
<organism evidence="3 4">
    <name type="scientific">Leptobacterium flavescens</name>
    <dbReference type="NCBI Taxonomy" id="472055"/>
    <lineage>
        <taxon>Bacteria</taxon>
        <taxon>Pseudomonadati</taxon>
        <taxon>Bacteroidota</taxon>
        <taxon>Flavobacteriia</taxon>
        <taxon>Flavobacteriales</taxon>
        <taxon>Flavobacteriaceae</taxon>
        <taxon>Leptobacterium</taxon>
    </lineage>
</organism>